<gene>
    <name evidence="13" type="ORF">AJ80_06344</name>
</gene>
<evidence type="ECO:0000256" key="3">
    <source>
        <dbReference type="ARBA" id="ARBA00022737"/>
    </source>
</evidence>
<feature type="region of interest" description="Disordered" evidence="11">
    <location>
        <begin position="124"/>
        <end position="144"/>
    </location>
</feature>
<dbReference type="EMBL" id="PDNA01000105">
    <property type="protein sequence ID" value="PGH13350.1"/>
    <property type="molecule type" value="Genomic_DNA"/>
</dbReference>
<sequence length="678" mass="77131">MKQVVPKNTSLSQKQSAEKQFKCTTCDRNFTRIDHLKRHQLRHTGVRPYSCIFCKASFARCDNLRDHYADCSQRGDQLVPETSQRGRRRHALTAQQCTTMKLRCDGNAPCSSCQRRKMQCIRISSKSADDKDSNSAQLDKSEDYDQSFERGSVKFLLNAGTDSFTEGFHLPTRDDPASGLGWISSFDGLDASMGIAANKRADSVAAIESQPVNAALYNDVFLQFFNSPFANGPKDLDFPGTAAPGFGHHTQVAAVEELSLPISSEPFFEEEAPWSTTLIQEMLAKAWTLGMDEIAALEVSQRVRALLTTARIRKFIALYFRYWHVNCPIIHPTTFMPELMHPSIVASVVFMGAMYSDNPTEVYVAKRLLDLAELYIFSMPPFSTDLEIGRSFNVEPSGDEGKAKLEYFQHVRAGCIILIVQYWGGNKQARDRMVETRLGELIKVLRNSGATKLRHGVEDKTNECMWLLTECKLRTVCVITLLDAAFAFYQNFPPRLNPVELQCELPCHESLFSVRHPFVEKNFRFSREMTVYQAFKTLFYEKGPVHPLFTYPDDNTLHVGIFEMFLLMHILYSYLHNHLDQLIPVSESNSFGPVDSPVASRIKLALENWRSLWMSLRVEIPAEDWALMGFFKNAYSYWLVSQLLLSNKASVELIKNMDIKCDDKLQQLKVLLPPDESE</sequence>
<dbReference type="SMART" id="SM00355">
    <property type="entry name" value="ZnF_C2H2"/>
    <property type="match status" value="2"/>
</dbReference>
<organism evidence="13 14">
    <name type="scientific">Polytolypa hystricis (strain UAMH7299)</name>
    <dbReference type="NCBI Taxonomy" id="1447883"/>
    <lineage>
        <taxon>Eukaryota</taxon>
        <taxon>Fungi</taxon>
        <taxon>Dikarya</taxon>
        <taxon>Ascomycota</taxon>
        <taxon>Pezizomycotina</taxon>
        <taxon>Eurotiomycetes</taxon>
        <taxon>Eurotiomycetidae</taxon>
        <taxon>Onygenales</taxon>
        <taxon>Onygenales incertae sedis</taxon>
        <taxon>Polytolypa</taxon>
    </lineage>
</organism>
<dbReference type="AlphaFoldDB" id="A0A2B7XWH0"/>
<evidence type="ECO:0000259" key="12">
    <source>
        <dbReference type="PROSITE" id="PS50157"/>
    </source>
</evidence>
<dbReference type="InterPro" id="IPR001138">
    <property type="entry name" value="Zn2Cys6_DnaBD"/>
</dbReference>
<evidence type="ECO:0000256" key="11">
    <source>
        <dbReference type="SAM" id="MobiDB-lite"/>
    </source>
</evidence>
<keyword evidence="3" id="KW-0677">Repeat</keyword>
<name>A0A2B7XWH0_POLH7</name>
<dbReference type="SUPFAM" id="SSF57701">
    <property type="entry name" value="Zn2/Cys6 DNA-binding domain"/>
    <property type="match status" value="1"/>
</dbReference>
<dbReference type="InterPro" id="IPR051059">
    <property type="entry name" value="VerF-like"/>
</dbReference>
<dbReference type="PROSITE" id="PS50157">
    <property type="entry name" value="ZINC_FINGER_C2H2_2"/>
    <property type="match status" value="1"/>
</dbReference>
<dbReference type="PROSITE" id="PS00028">
    <property type="entry name" value="ZINC_FINGER_C2H2_1"/>
    <property type="match status" value="1"/>
</dbReference>
<evidence type="ECO:0000256" key="6">
    <source>
        <dbReference type="ARBA" id="ARBA00023015"/>
    </source>
</evidence>
<proteinExistence type="predicted"/>
<evidence type="ECO:0000256" key="9">
    <source>
        <dbReference type="ARBA" id="ARBA00023242"/>
    </source>
</evidence>
<feature type="compositionally biased region" description="Basic and acidic residues" evidence="11">
    <location>
        <begin position="127"/>
        <end position="144"/>
    </location>
</feature>
<dbReference type="OrthoDB" id="654211at2759"/>
<evidence type="ECO:0000256" key="2">
    <source>
        <dbReference type="ARBA" id="ARBA00022723"/>
    </source>
</evidence>
<dbReference type="GO" id="GO:0008270">
    <property type="term" value="F:zinc ion binding"/>
    <property type="evidence" value="ECO:0007669"/>
    <property type="project" value="UniProtKB-KW"/>
</dbReference>
<dbReference type="Pfam" id="PF04082">
    <property type="entry name" value="Fungal_trans"/>
    <property type="match status" value="1"/>
</dbReference>
<dbReference type="GO" id="GO:0000978">
    <property type="term" value="F:RNA polymerase II cis-regulatory region sequence-specific DNA binding"/>
    <property type="evidence" value="ECO:0007669"/>
    <property type="project" value="InterPro"/>
</dbReference>
<dbReference type="InterPro" id="IPR013087">
    <property type="entry name" value="Znf_C2H2_type"/>
</dbReference>
<evidence type="ECO:0000256" key="7">
    <source>
        <dbReference type="ARBA" id="ARBA00023125"/>
    </source>
</evidence>
<dbReference type="Pfam" id="PF00172">
    <property type="entry name" value="Zn_clus"/>
    <property type="match status" value="1"/>
</dbReference>
<dbReference type="SUPFAM" id="SSF57667">
    <property type="entry name" value="beta-beta-alpha zinc fingers"/>
    <property type="match status" value="1"/>
</dbReference>
<feature type="domain" description="C2H2-type" evidence="12">
    <location>
        <begin position="21"/>
        <end position="48"/>
    </location>
</feature>
<dbReference type="CDD" id="cd12148">
    <property type="entry name" value="fungal_TF_MHR"/>
    <property type="match status" value="1"/>
</dbReference>
<keyword evidence="7" id="KW-0238">DNA-binding</keyword>
<evidence type="ECO:0000256" key="1">
    <source>
        <dbReference type="ARBA" id="ARBA00004123"/>
    </source>
</evidence>
<accession>A0A2B7XWH0</accession>
<dbReference type="Pfam" id="PF00096">
    <property type="entry name" value="zf-C2H2"/>
    <property type="match status" value="1"/>
</dbReference>
<keyword evidence="5" id="KW-0862">Zinc</keyword>
<dbReference type="InterPro" id="IPR036236">
    <property type="entry name" value="Znf_C2H2_sf"/>
</dbReference>
<keyword evidence="9" id="KW-0539">Nucleus</keyword>
<evidence type="ECO:0000313" key="14">
    <source>
        <dbReference type="Proteomes" id="UP000224634"/>
    </source>
</evidence>
<dbReference type="GO" id="GO:0005634">
    <property type="term" value="C:nucleus"/>
    <property type="evidence" value="ECO:0007669"/>
    <property type="project" value="UniProtKB-SubCell"/>
</dbReference>
<keyword evidence="2" id="KW-0479">Metal-binding</keyword>
<keyword evidence="14" id="KW-1185">Reference proteome</keyword>
<protein>
    <recommendedName>
        <fullName evidence="12">C2H2-type domain-containing protein</fullName>
    </recommendedName>
</protein>
<reference evidence="13 14" key="1">
    <citation type="submission" date="2017-10" db="EMBL/GenBank/DDBJ databases">
        <title>Comparative genomics in systemic dimorphic fungi from Ajellomycetaceae.</title>
        <authorList>
            <person name="Munoz J.F."/>
            <person name="Mcewen J.G."/>
            <person name="Clay O.K."/>
            <person name="Cuomo C.A."/>
        </authorList>
    </citation>
    <scope>NUCLEOTIDE SEQUENCE [LARGE SCALE GENOMIC DNA]</scope>
    <source>
        <strain evidence="13 14">UAMH7299</strain>
    </source>
</reference>
<keyword evidence="8" id="KW-0804">Transcription</keyword>
<comment type="subcellular location">
    <subcellularLocation>
        <location evidence="1">Nucleus</location>
    </subcellularLocation>
</comment>
<dbReference type="InterPro" id="IPR036864">
    <property type="entry name" value="Zn2-C6_fun-type_DNA-bd_sf"/>
</dbReference>
<dbReference type="PANTHER" id="PTHR40626:SF8">
    <property type="entry name" value="C2H2 FINGER DOMAIN TRANSCRIPTION FACTOR (EUROFUNG)-RELATED"/>
    <property type="match status" value="1"/>
</dbReference>
<dbReference type="PANTHER" id="PTHR40626">
    <property type="entry name" value="MIP31509P"/>
    <property type="match status" value="1"/>
</dbReference>
<dbReference type="GO" id="GO:0000785">
    <property type="term" value="C:chromatin"/>
    <property type="evidence" value="ECO:0007669"/>
    <property type="project" value="TreeGrafter"/>
</dbReference>
<dbReference type="InterPro" id="IPR007219">
    <property type="entry name" value="XnlR_reg_dom"/>
</dbReference>
<dbReference type="Proteomes" id="UP000224634">
    <property type="component" value="Unassembled WGS sequence"/>
</dbReference>
<evidence type="ECO:0000256" key="10">
    <source>
        <dbReference type="PROSITE-ProRule" id="PRU00042"/>
    </source>
</evidence>
<evidence type="ECO:0000313" key="13">
    <source>
        <dbReference type="EMBL" id="PGH13350.1"/>
    </source>
</evidence>
<evidence type="ECO:0000256" key="4">
    <source>
        <dbReference type="ARBA" id="ARBA00022771"/>
    </source>
</evidence>
<dbReference type="GO" id="GO:0006351">
    <property type="term" value="P:DNA-templated transcription"/>
    <property type="evidence" value="ECO:0007669"/>
    <property type="project" value="InterPro"/>
</dbReference>
<keyword evidence="4 10" id="KW-0863">Zinc-finger</keyword>
<dbReference type="FunFam" id="3.30.160.60:FF:000303">
    <property type="entry name" value="Zinc finger protein 41"/>
    <property type="match status" value="1"/>
</dbReference>
<evidence type="ECO:0000256" key="8">
    <source>
        <dbReference type="ARBA" id="ARBA00023163"/>
    </source>
</evidence>
<keyword evidence="6" id="KW-0805">Transcription regulation</keyword>
<dbReference type="GO" id="GO:0000981">
    <property type="term" value="F:DNA-binding transcription factor activity, RNA polymerase II-specific"/>
    <property type="evidence" value="ECO:0007669"/>
    <property type="project" value="InterPro"/>
</dbReference>
<dbReference type="Gene3D" id="3.30.160.60">
    <property type="entry name" value="Classic Zinc Finger"/>
    <property type="match status" value="2"/>
</dbReference>
<comment type="caution">
    <text evidence="13">The sequence shown here is derived from an EMBL/GenBank/DDBJ whole genome shotgun (WGS) entry which is preliminary data.</text>
</comment>
<dbReference type="STRING" id="1447883.A0A2B7XWH0"/>
<evidence type="ECO:0000256" key="5">
    <source>
        <dbReference type="ARBA" id="ARBA00022833"/>
    </source>
</evidence>